<organism evidence="1 2">
    <name type="scientific">Streblomastix strix</name>
    <dbReference type="NCBI Taxonomy" id="222440"/>
    <lineage>
        <taxon>Eukaryota</taxon>
        <taxon>Metamonada</taxon>
        <taxon>Preaxostyla</taxon>
        <taxon>Oxymonadida</taxon>
        <taxon>Streblomastigidae</taxon>
        <taxon>Streblomastix</taxon>
    </lineage>
</organism>
<dbReference type="EMBL" id="SNRW01000498">
    <property type="protein sequence ID" value="KAA6400798.1"/>
    <property type="molecule type" value="Genomic_DNA"/>
</dbReference>
<comment type="caution">
    <text evidence="1">The sequence shown here is derived from an EMBL/GenBank/DDBJ whole genome shotgun (WGS) entry which is preliminary data.</text>
</comment>
<sequence length="76" mass="9117">MQESQTEMDYNNLRKEMIVKSSEEQIEEEGANEESDAQMVNRYGQYGNRINYDANRAKRIILNYFIEQGNTRPDWY</sequence>
<dbReference type="AlphaFoldDB" id="A0A5J4X0B2"/>
<gene>
    <name evidence="1" type="ORF">EZS28_003672</name>
</gene>
<proteinExistence type="predicted"/>
<reference evidence="1 2" key="1">
    <citation type="submission" date="2019-03" db="EMBL/GenBank/DDBJ databases">
        <title>Single cell metagenomics reveals metabolic interactions within the superorganism composed of flagellate Streblomastix strix and complex community of Bacteroidetes bacteria on its surface.</title>
        <authorList>
            <person name="Treitli S.C."/>
            <person name="Kolisko M."/>
            <person name="Husnik F."/>
            <person name="Keeling P."/>
            <person name="Hampl V."/>
        </authorList>
    </citation>
    <scope>NUCLEOTIDE SEQUENCE [LARGE SCALE GENOMIC DNA]</scope>
    <source>
        <strain evidence="1">ST1C</strain>
    </source>
</reference>
<dbReference type="Proteomes" id="UP000324800">
    <property type="component" value="Unassembled WGS sequence"/>
</dbReference>
<protein>
    <submittedName>
        <fullName evidence="1">Uncharacterized protein</fullName>
    </submittedName>
</protein>
<evidence type="ECO:0000313" key="1">
    <source>
        <dbReference type="EMBL" id="KAA6400798.1"/>
    </source>
</evidence>
<evidence type="ECO:0000313" key="2">
    <source>
        <dbReference type="Proteomes" id="UP000324800"/>
    </source>
</evidence>
<name>A0A5J4X0B2_9EUKA</name>
<accession>A0A5J4X0B2</accession>